<evidence type="ECO:0000259" key="4">
    <source>
        <dbReference type="PROSITE" id="PS50109"/>
    </source>
</evidence>
<dbReference type="Pfam" id="PF02518">
    <property type="entry name" value="HATPase_c"/>
    <property type="match status" value="1"/>
</dbReference>
<protein>
    <submittedName>
        <fullName evidence="5">Sensor histidine kinase</fullName>
    </submittedName>
</protein>
<dbReference type="InterPro" id="IPR036890">
    <property type="entry name" value="HATPase_C_sf"/>
</dbReference>
<dbReference type="InterPro" id="IPR005467">
    <property type="entry name" value="His_kinase_dom"/>
</dbReference>
<name>A0A059FR32_9PROT</name>
<dbReference type="Gene3D" id="3.30.450.40">
    <property type="match status" value="2"/>
</dbReference>
<dbReference type="AlphaFoldDB" id="A0A059FR32"/>
<keyword evidence="2 5" id="KW-0418">Kinase</keyword>
<dbReference type="InterPro" id="IPR050482">
    <property type="entry name" value="Sensor_HK_TwoCompSys"/>
</dbReference>
<dbReference type="PANTHER" id="PTHR24421">
    <property type="entry name" value="NITRATE/NITRITE SENSOR PROTEIN NARX-RELATED"/>
    <property type="match status" value="1"/>
</dbReference>
<keyword evidence="1" id="KW-0808">Transferase</keyword>
<dbReference type="PROSITE" id="PS50109">
    <property type="entry name" value="HIS_KIN"/>
    <property type="match status" value="1"/>
</dbReference>
<dbReference type="PATRIC" id="fig|1280951.3.peg.2054"/>
<feature type="domain" description="Histidine kinase" evidence="4">
    <location>
        <begin position="258"/>
        <end position="352"/>
    </location>
</feature>
<keyword evidence="3" id="KW-0902">Two-component regulatory system</keyword>
<dbReference type="InterPro" id="IPR003594">
    <property type="entry name" value="HATPase_dom"/>
</dbReference>
<dbReference type="Gene3D" id="3.30.565.10">
    <property type="entry name" value="Histidine kinase-like ATPase, C-terminal domain"/>
    <property type="match status" value="1"/>
</dbReference>
<accession>A0A059FR32</accession>
<reference evidence="5 6" key="1">
    <citation type="submission" date="2013-04" db="EMBL/GenBank/DDBJ databases">
        <title>Hyphomonas hirschiana VP5 Genome Sequencing.</title>
        <authorList>
            <person name="Lai Q."/>
            <person name="Shao Z."/>
        </authorList>
    </citation>
    <scope>NUCLEOTIDE SEQUENCE [LARGE SCALE GENOMIC DNA]</scope>
    <source>
        <strain evidence="5 6">VP5</strain>
    </source>
</reference>
<dbReference type="GO" id="GO:0000155">
    <property type="term" value="F:phosphorelay sensor kinase activity"/>
    <property type="evidence" value="ECO:0007669"/>
    <property type="project" value="InterPro"/>
</dbReference>
<dbReference type="PANTHER" id="PTHR24421:SF58">
    <property type="entry name" value="SIGNAL TRANSDUCTION HISTIDINE-PROTEIN KINASE_PHOSPHATASE UHPB"/>
    <property type="match status" value="1"/>
</dbReference>
<dbReference type="Proteomes" id="UP000025061">
    <property type="component" value="Unassembled WGS sequence"/>
</dbReference>
<keyword evidence="6" id="KW-1185">Reference proteome</keyword>
<dbReference type="SMART" id="SM00387">
    <property type="entry name" value="HATPase_c"/>
    <property type="match status" value="1"/>
</dbReference>
<dbReference type="GO" id="GO:0046983">
    <property type="term" value="F:protein dimerization activity"/>
    <property type="evidence" value="ECO:0007669"/>
    <property type="project" value="InterPro"/>
</dbReference>
<evidence type="ECO:0000256" key="2">
    <source>
        <dbReference type="ARBA" id="ARBA00022777"/>
    </source>
</evidence>
<dbReference type="GO" id="GO:0016020">
    <property type="term" value="C:membrane"/>
    <property type="evidence" value="ECO:0007669"/>
    <property type="project" value="InterPro"/>
</dbReference>
<evidence type="ECO:0000256" key="1">
    <source>
        <dbReference type="ARBA" id="ARBA00022679"/>
    </source>
</evidence>
<dbReference type="OrthoDB" id="9778496at2"/>
<sequence length="353" mass="38311">MQSETVSALRDLYRASEARAARLTLLFEAGRDLAFADAASLSATLSQCARRAALFAGAAEGQVIFADGEGIPLIAPGPAARRVGTLIIEDWENRKRFSDEEDRGALDLLAGLMATAIDRIDRVREREDLLGKLKERERQLEHLVGRIFTSQEDERRRVAHDLHDGVAQTAAALFRRLDALTERSSGSEAAALAPIARSLVGELRGVIAGLRPTALDDLGISAAISSMADGLREDGYEVTFRQAGPDRWPPVIETAFFRIVQEALTNIRKHAGGPCQVDIVLSAEPDSARWHLSVRDGGKGLASEKNRDVSKKGQKIGLEIMRERMMALGGELQVGAGRDGGTEVRACLERVPE</sequence>
<dbReference type="RefSeq" id="WP_011646537.1">
    <property type="nucleotide sequence ID" value="NZ_ARYI01000008.1"/>
</dbReference>
<organism evidence="5 6">
    <name type="scientific">Hyphomonas hirschiana VP5</name>
    <dbReference type="NCBI Taxonomy" id="1280951"/>
    <lineage>
        <taxon>Bacteria</taxon>
        <taxon>Pseudomonadati</taxon>
        <taxon>Pseudomonadota</taxon>
        <taxon>Alphaproteobacteria</taxon>
        <taxon>Hyphomonadales</taxon>
        <taxon>Hyphomonadaceae</taxon>
        <taxon>Hyphomonas</taxon>
    </lineage>
</organism>
<dbReference type="Pfam" id="PF07730">
    <property type="entry name" value="HisKA_3"/>
    <property type="match status" value="1"/>
</dbReference>
<dbReference type="InterPro" id="IPR011712">
    <property type="entry name" value="Sig_transdc_His_kin_sub3_dim/P"/>
</dbReference>
<dbReference type="SUPFAM" id="SSF55874">
    <property type="entry name" value="ATPase domain of HSP90 chaperone/DNA topoisomerase II/histidine kinase"/>
    <property type="match status" value="1"/>
</dbReference>
<evidence type="ECO:0000256" key="3">
    <source>
        <dbReference type="ARBA" id="ARBA00023012"/>
    </source>
</evidence>
<dbReference type="InterPro" id="IPR029016">
    <property type="entry name" value="GAF-like_dom_sf"/>
</dbReference>
<dbReference type="CDD" id="cd16917">
    <property type="entry name" value="HATPase_UhpB-NarQ-NarX-like"/>
    <property type="match status" value="1"/>
</dbReference>
<comment type="caution">
    <text evidence="5">The sequence shown here is derived from an EMBL/GenBank/DDBJ whole genome shotgun (WGS) entry which is preliminary data.</text>
</comment>
<proteinExistence type="predicted"/>
<dbReference type="EMBL" id="ARYI01000008">
    <property type="protein sequence ID" value="KCZ93047.1"/>
    <property type="molecule type" value="Genomic_DNA"/>
</dbReference>
<gene>
    <name evidence="5" type="ORF">HHI_10179</name>
</gene>
<dbReference type="Gene3D" id="1.20.5.1930">
    <property type="match status" value="1"/>
</dbReference>
<evidence type="ECO:0000313" key="5">
    <source>
        <dbReference type="EMBL" id="KCZ93047.1"/>
    </source>
</evidence>
<evidence type="ECO:0000313" key="6">
    <source>
        <dbReference type="Proteomes" id="UP000025061"/>
    </source>
</evidence>